<accession>A0AAU7K6A8</accession>
<feature type="signal peptide" evidence="3">
    <location>
        <begin position="1"/>
        <end position="20"/>
    </location>
</feature>
<dbReference type="Pfam" id="PF18962">
    <property type="entry name" value="Por_Secre_tail"/>
    <property type="match status" value="1"/>
</dbReference>
<evidence type="ECO:0000256" key="3">
    <source>
        <dbReference type="SAM" id="SignalP"/>
    </source>
</evidence>
<dbReference type="GO" id="GO:0015979">
    <property type="term" value="P:photosynthesis"/>
    <property type="evidence" value="ECO:0007669"/>
    <property type="project" value="UniProtKB-KW"/>
</dbReference>
<dbReference type="RefSeq" id="WP_406825642.1">
    <property type="nucleotide sequence ID" value="NZ_CP157485.1"/>
</dbReference>
<dbReference type="NCBIfam" id="TIGR04183">
    <property type="entry name" value="Por_Secre_tail"/>
    <property type="match status" value="1"/>
</dbReference>
<proteinExistence type="predicted"/>
<dbReference type="Gene3D" id="2.130.10.10">
    <property type="entry name" value="YVTN repeat-like/Quinoprotein amine dehydrogenase"/>
    <property type="match status" value="4"/>
</dbReference>
<dbReference type="PANTHER" id="PTHR47199:SF2">
    <property type="entry name" value="PHOTOSYSTEM II STABILITY_ASSEMBLY FACTOR HCF136, CHLOROPLASTIC"/>
    <property type="match status" value="1"/>
</dbReference>
<evidence type="ECO:0000259" key="4">
    <source>
        <dbReference type="Pfam" id="PF14870"/>
    </source>
</evidence>
<gene>
    <name evidence="7" type="ORF">ABEG20_01410</name>
</gene>
<dbReference type="GO" id="GO:0009523">
    <property type="term" value="C:photosystem II"/>
    <property type="evidence" value="ECO:0007669"/>
    <property type="project" value="UniProtKB-KW"/>
</dbReference>
<reference evidence="7" key="1">
    <citation type="submission" date="2024-05" db="EMBL/GenBank/DDBJ databases">
        <authorList>
            <person name="Kim S."/>
            <person name="Heo J."/>
            <person name="Choi H."/>
            <person name="Choi Y."/>
            <person name="Kwon S.-W."/>
            <person name="Kim Y."/>
        </authorList>
    </citation>
    <scope>NUCLEOTIDE SEQUENCE</scope>
    <source>
        <strain evidence="7">KACC 23697</strain>
    </source>
</reference>
<feature type="domain" description="Secretion system C-terminal sorting" evidence="5">
    <location>
        <begin position="1568"/>
        <end position="1639"/>
    </location>
</feature>
<feature type="domain" description="PKD-like" evidence="6">
    <location>
        <begin position="1244"/>
        <end position="1317"/>
    </location>
</feature>
<evidence type="ECO:0000259" key="5">
    <source>
        <dbReference type="Pfam" id="PF18962"/>
    </source>
</evidence>
<keyword evidence="1" id="KW-0602">Photosynthesis</keyword>
<protein>
    <submittedName>
        <fullName evidence="7">YCF48-related protein</fullName>
    </submittedName>
</protein>
<evidence type="ECO:0000313" key="7">
    <source>
        <dbReference type="EMBL" id="XBO48256.1"/>
    </source>
</evidence>
<dbReference type="InterPro" id="IPR013783">
    <property type="entry name" value="Ig-like_fold"/>
</dbReference>
<dbReference type="SUPFAM" id="SSF110296">
    <property type="entry name" value="Oligoxyloglucan reducing end-specific cellobiohydrolase"/>
    <property type="match status" value="2"/>
</dbReference>
<dbReference type="InterPro" id="IPR045829">
    <property type="entry name" value="PKD_6"/>
</dbReference>
<feature type="domain" description="Photosynthesis system II assembly factor Ycf48/Hcf136-like" evidence="4">
    <location>
        <begin position="748"/>
        <end position="1020"/>
    </location>
</feature>
<evidence type="ECO:0000256" key="2">
    <source>
        <dbReference type="ARBA" id="ARBA00023276"/>
    </source>
</evidence>
<dbReference type="PANTHER" id="PTHR47199">
    <property type="entry name" value="PHOTOSYSTEM II STABILITY/ASSEMBLY FACTOR HCF136, CHLOROPLASTIC"/>
    <property type="match status" value="1"/>
</dbReference>
<dbReference type="InterPro" id="IPR028203">
    <property type="entry name" value="PSII_CF48-like_dom"/>
</dbReference>
<keyword evidence="2" id="KW-0604">Photosystem II</keyword>
<dbReference type="Pfam" id="PF19408">
    <property type="entry name" value="PKD_6"/>
    <property type="match status" value="1"/>
</dbReference>
<sequence>MKKCYFAVLFLSFLVSKSWAQTFLRSFTSATSFVKLNNSFYFAGGNDATGIELWKSDGTAEGTLLVKDIIPGPNGSNVQNLIEYNGKIYFSATDLVNGTELWVSDGTPDGTKMLKDINPNRVGTGNPGSSPRQFTICNNILYFIVNINSNNSAVWRTDGTTEGTTLVLGGINSGLKLLKTVGNKLYINGESYNGALYASDGTVAGTKKLTIDEYGQIDLITVVNNELVFATKYSNGQKWRIYKLNPVNDALTLIKSFEAAIYGNIELDNITAVDNKFFFSVRTDNGSGAYTDDLWASDGTTAGTTVLKSFQWSRYMSNSQMQNFVAFKGKLCFAASSNYELWTSDGTVAGTLQASTVKLEPSKIPLVTSSKIYFNTTSNQLWSYDGTTAKSELTNLSKPDQMFEFSNKVFFTISNSNYKTELWNNQSGPVITLKNAYAPVENKGVILVNAQANNFTKALITIGNSGNKNLNLSEIKVTGASFYVTGLLKRTIKPGESATFNLIYSSGKEEVIKGLMIIKSDADHTAFTVDLLGTTSGKATTPVAYTSDVLGKSITFSDDEPNFVINNNSINEKSAVGTLVGSFGIKNSTEPTVYTLADGSDGNFKIENDQLKSLRTFDYDVKSVYSVPVIATNASGVFQKTFSIQVNNMQEAVTGKCLTSVELLTYSLNDVAYTSSKIIAIGTNGKIITSGNDGKDWEIIPSGTTGSLNTIKMFEQVGYILGDQILLKTENGGISWVALDKPDNVYPSLTKMYFYSADIGYLFGESKLYKTVDGGKSWKKQTAPNRNYTQNAMWMTSENEGFMCGPNKSLVSTKNGGDSWEELKLPDGLSYSARFNTLNFTSSTVGYVSDDSGNIYQTTDAGLAWKKISNTATPSKIIFIDANTAYSVNVYGEFLYKTTDAGLTWVKENPALTSGTARALAIKPGNSQLCVVGWGSSYNNNTGHTIWLKSGTGDWVKRSAMSPYNTFFSTSWPDEKTGYVFGATSFKTTDGGITWKQMNIGNSTDYGIGTNFFISKDVGFCSYYGGFKKTTDGGETWTKLDFPTVNAATDIYFMDNKKGFASGIGGIYRTLDGGTTWAVVSKTSSISPPKLQFINQQVGFGTSIGSSFLKTTDGGATWSSINIAAISVVINAYFFDEQNGLLGGNDGQLYKTVDGGATWTEIKTQMQQNIFSFSFFDRNHGYAISTGYSNALIYETFDGGETWNHVTDTQGDIRKLQLLGTNAYGAGGTGVILKFKSIPDAPVISSISGDRTVAKGISATYTLPAIAGVNYTWTAPDASSISYQPNSAQIIWNNPGVYQLKAKAQNNCAIGESYSINITVQDIPEPKLTGQTDVLSFSKEVEYTTVLHPNSNYIWTITGSDHFTGNGNKVKVDWGSSGIGKVSVTEIFNDFNIMKTASVDVKVNNLSSTNFSIRATSVTCKGSNNGMLKITANADYNYLATVSGPGNFNNTYAFNTAKEIQNLIPGTYSVCISIEGNASFQKCFTINVSEPKDLNVYADVKPEQKILMLSLSGAKQYNIELNGVTYQTSEANFELKLESAVNKLKVSSDLVCQGVFEKVISLNGISAYPNPVIDWLTVNLGVSRSKNVSIKISDLSGRLIYDKTASGDEGFLRINFSPFTTGMYVLQIITDNEKQTYKILKR</sequence>
<dbReference type="CDD" id="cd15482">
    <property type="entry name" value="Sialidase_non-viral"/>
    <property type="match status" value="1"/>
</dbReference>
<name>A0AAU7K6A8_9SPHI</name>
<dbReference type="InterPro" id="IPR026444">
    <property type="entry name" value="Secre_tail"/>
</dbReference>
<dbReference type="EMBL" id="CP157485">
    <property type="protein sequence ID" value="XBO48256.1"/>
    <property type="molecule type" value="Genomic_DNA"/>
</dbReference>
<organism evidence="7">
    <name type="scientific">Pedobacter sp. KACC 23697</name>
    <dbReference type="NCBI Taxonomy" id="3149230"/>
    <lineage>
        <taxon>Bacteria</taxon>
        <taxon>Pseudomonadati</taxon>
        <taxon>Bacteroidota</taxon>
        <taxon>Sphingobacteriia</taxon>
        <taxon>Sphingobacteriales</taxon>
        <taxon>Sphingobacteriaceae</taxon>
        <taxon>Pedobacter</taxon>
    </lineage>
</organism>
<dbReference type="Gene3D" id="2.60.40.10">
    <property type="entry name" value="Immunoglobulins"/>
    <property type="match status" value="1"/>
</dbReference>
<evidence type="ECO:0000259" key="6">
    <source>
        <dbReference type="Pfam" id="PF19408"/>
    </source>
</evidence>
<dbReference type="Pfam" id="PF14870">
    <property type="entry name" value="PSII_BNR"/>
    <property type="match status" value="1"/>
</dbReference>
<evidence type="ECO:0000256" key="1">
    <source>
        <dbReference type="ARBA" id="ARBA00022531"/>
    </source>
</evidence>
<keyword evidence="3" id="KW-0732">Signal</keyword>
<feature type="chain" id="PRO_5043649864" evidence="3">
    <location>
        <begin position="21"/>
        <end position="1642"/>
    </location>
</feature>
<dbReference type="InterPro" id="IPR015943">
    <property type="entry name" value="WD40/YVTN_repeat-like_dom_sf"/>
</dbReference>